<reference evidence="3 4" key="1">
    <citation type="submission" date="2023-12" db="EMBL/GenBank/DDBJ databases">
        <title>A high-quality genome assembly for Dillenia turbinata (Dilleniales).</title>
        <authorList>
            <person name="Chanderbali A."/>
        </authorList>
    </citation>
    <scope>NUCLEOTIDE SEQUENCE [LARGE SCALE GENOMIC DNA]</scope>
    <source>
        <strain evidence="3">LSX21</strain>
        <tissue evidence="3">Leaf</tissue>
    </source>
</reference>
<accession>A0AAN8ZLR2</accession>
<gene>
    <name evidence="3" type="ORF">RJ641_027544</name>
</gene>
<feature type="region of interest" description="Disordered" evidence="1">
    <location>
        <begin position="1"/>
        <end position="310"/>
    </location>
</feature>
<comment type="caution">
    <text evidence="3">The sequence shown here is derived from an EMBL/GenBank/DDBJ whole genome shotgun (WGS) entry which is preliminary data.</text>
</comment>
<organism evidence="3 4">
    <name type="scientific">Dillenia turbinata</name>
    <dbReference type="NCBI Taxonomy" id="194707"/>
    <lineage>
        <taxon>Eukaryota</taxon>
        <taxon>Viridiplantae</taxon>
        <taxon>Streptophyta</taxon>
        <taxon>Embryophyta</taxon>
        <taxon>Tracheophyta</taxon>
        <taxon>Spermatophyta</taxon>
        <taxon>Magnoliopsida</taxon>
        <taxon>eudicotyledons</taxon>
        <taxon>Gunneridae</taxon>
        <taxon>Pentapetalae</taxon>
        <taxon>Dilleniales</taxon>
        <taxon>Dilleniaceae</taxon>
        <taxon>Dillenia</taxon>
    </lineage>
</organism>
<feature type="compositionally biased region" description="Basic and acidic residues" evidence="1">
    <location>
        <begin position="112"/>
        <end position="178"/>
    </location>
</feature>
<dbReference type="Proteomes" id="UP001370490">
    <property type="component" value="Unassembled WGS sequence"/>
</dbReference>
<evidence type="ECO:0000313" key="3">
    <source>
        <dbReference type="EMBL" id="KAK6942167.1"/>
    </source>
</evidence>
<dbReference type="AlphaFoldDB" id="A0AAN8ZLR2"/>
<dbReference type="Pfam" id="PF15477">
    <property type="entry name" value="SMAP"/>
    <property type="match status" value="1"/>
</dbReference>
<evidence type="ECO:0000313" key="4">
    <source>
        <dbReference type="Proteomes" id="UP001370490"/>
    </source>
</evidence>
<feature type="domain" description="Small acidic protein-like" evidence="2">
    <location>
        <begin position="380"/>
        <end position="450"/>
    </location>
</feature>
<evidence type="ECO:0000259" key="2">
    <source>
        <dbReference type="Pfam" id="PF15477"/>
    </source>
</evidence>
<keyword evidence="4" id="KW-1185">Reference proteome</keyword>
<feature type="compositionally biased region" description="Basic and acidic residues" evidence="1">
    <location>
        <begin position="185"/>
        <end position="227"/>
    </location>
</feature>
<proteinExistence type="predicted"/>
<evidence type="ECO:0000256" key="1">
    <source>
        <dbReference type="SAM" id="MobiDB-lite"/>
    </source>
</evidence>
<name>A0AAN8ZLR2_9MAGN</name>
<sequence length="451" mass="51670">MDSSGQSLPHNSSDTKTAFRKPSNDAGNRKYRRRSPDSGSSSSGGSPKRGHSFSPAPLRDDAANVSDRLRKDDRRAVDRDSSRSQYGRSGDSYRHSDRHSSRSSHGYHRHEKYAADDDRSYYRSSRSGRDSRSDNHSDYARQETEHSSDHSRNADKYSRDKADYAGLRSRDKDKESRRHTNSSFEETKYWERDIKIRDARDEKREYHRSLKDHKGDRTSYEESRGHQNDSTLARDSGGHRHRMESKELDDEKHAKEDKKRNDDLESYNKDRYDDKETREHYKGKDSSVSDGQESAAKKPKLLYSGGKQSEEVAKTIPEPLLVSNSDATSDINAAKVAAMKAAELVNKNLVGVGYMSTDQKKKLLWGNKKDIAQEEPGHRWDTALCFDREKQEKFNKLMGVKGNVKMEHKSEDQDGSDLLRAEKQKELQLDLEKQYTAGLRRRDGRTVGLGL</sequence>
<dbReference type="InterPro" id="IPR028124">
    <property type="entry name" value="SMAP_dom"/>
</dbReference>
<feature type="compositionally biased region" description="Basic and acidic residues" evidence="1">
    <location>
        <begin position="58"/>
        <end position="82"/>
    </location>
</feature>
<dbReference type="PANTHER" id="PTHR22426">
    <property type="entry name" value="ARGININE_SERINE-RICH COILED-COIL PROTEIN 2"/>
    <property type="match status" value="1"/>
</dbReference>
<dbReference type="PANTHER" id="PTHR22426:SF2">
    <property type="entry name" value="ARGININE_SERINE-RICH COILED-COIL PROTEIN 2"/>
    <property type="match status" value="1"/>
</dbReference>
<feature type="compositionally biased region" description="Basic residues" evidence="1">
    <location>
        <begin position="101"/>
        <end position="111"/>
    </location>
</feature>
<feature type="compositionally biased region" description="Polar residues" evidence="1">
    <location>
        <begin position="1"/>
        <end position="16"/>
    </location>
</feature>
<feature type="compositionally biased region" description="Basic and acidic residues" evidence="1">
    <location>
        <begin position="91"/>
        <end position="100"/>
    </location>
</feature>
<protein>
    <submittedName>
        <fullName evidence="3">Small acidic protein-like domain</fullName>
    </submittedName>
</protein>
<dbReference type="EMBL" id="JBAMMX010000004">
    <property type="protein sequence ID" value="KAK6942167.1"/>
    <property type="molecule type" value="Genomic_DNA"/>
</dbReference>
<feature type="compositionally biased region" description="Low complexity" evidence="1">
    <location>
        <begin position="37"/>
        <end position="46"/>
    </location>
</feature>
<feature type="compositionally biased region" description="Basic and acidic residues" evidence="1">
    <location>
        <begin position="244"/>
        <end position="287"/>
    </location>
</feature>